<dbReference type="InterPro" id="IPR000668">
    <property type="entry name" value="Peptidase_C1A_C"/>
</dbReference>
<evidence type="ECO:0000256" key="1">
    <source>
        <dbReference type="ARBA" id="ARBA00008455"/>
    </source>
</evidence>
<feature type="transmembrane region" description="Helical" evidence="3">
    <location>
        <begin position="398"/>
        <end position="423"/>
    </location>
</feature>
<organism evidence="5 6">
    <name type="scientific">Achlya hypogyna</name>
    <name type="common">Oomycete</name>
    <name type="synonym">Protoachlya hypogyna</name>
    <dbReference type="NCBI Taxonomy" id="1202772"/>
    <lineage>
        <taxon>Eukaryota</taxon>
        <taxon>Sar</taxon>
        <taxon>Stramenopiles</taxon>
        <taxon>Oomycota</taxon>
        <taxon>Saprolegniomycetes</taxon>
        <taxon>Saprolegniales</taxon>
        <taxon>Achlyaceae</taxon>
        <taxon>Achlya</taxon>
    </lineage>
</organism>
<dbReference type="AlphaFoldDB" id="A0A1V9YQZ3"/>
<dbReference type="GO" id="GO:0006508">
    <property type="term" value="P:proteolysis"/>
    <property type="evidence" value="ECO:0007669"/>
    <property type="project" value="UniProtKB-KW"/>
</dbReference>
<dbReference type="PROSITE" id="PS00139">
    <property type="entry name" value="THIOL_PROTEASE_CYS"/>
    <property type="match status" value="1"/>
</dbReference>
<keyword evidence="2" id="KW-0865">Zymogen</keyword>
<reference evidence="5 6" key="1">
    <citation type="journal article" date="2014" name="Genome Biol. Evol.">
        <title>The secreted proteins of Achlya hypogyna and Thraustotheca clavata identify the ancestral oomycete secretome and reveal gene acquisitions by horizontal gene transfer.</title>
        <authorList>
            <person name="Misner I."/>
            <person name="Blouin N."/>
            <person name="Leonard G."/>
            <person name="Richards T.A."/>
            <person name="Lane C.E."/>
        </authorList>
    </citation>
    <scope>NUCLEOTIDE SEQUENCE [LARGE SCALE GENOMIC DNA]</scope>
    <source>
        <strain evidence="5 6">ATCC 48635</strain>
    </source>
</reference>
<evidence type="ECO:0000313" key="5">
    <source>
        <dbReference type="EMBL" id="OQR87993.1"/>
    </source>
</evidence>
<dbReference type="CDD" id="cd02248">
    <property type="entry name" value="Peptidase_C1A"/>
    <property type="match status" value="1"/>
</dbReference>
<dbReference type="PANTHER" id="PTHR12411">
    <property type="entry name" value="CYSTEINE PROTEASE FAMILY C1-RELATED"/>
    <property type="match status" value="1"/>
</dbReference>
<accession>A0A1V9YQZ3</accession>
<protein>
    <submittedName>
        <fullName evidence="5">Cysteine protease family C01A</fullName>
    </submittedName>
</protein>
<keyword evidence="3" id="KW-0812">Transmembrane</keyword>
<dbReference type="SUPFAM" id="SSF54001">
    <property type="entry name" value="Cysteine proteinases"/>
    <property type="match status" value="1"/>
</dbReference>
<keyword evidence="5" id="KW-0378">Hydrolase</keyword>
<feature type="domain" description="Peptidase C1A papain C-terminal" evidence="4">
    <location>
        <begin position="112"/>
        <end position="371"/>
    </location>
</feature>
<dbReference type="OrthoDB" id="65740at2759"/>
<dbReference type="Gene3D" id="3.90.70.10">
    <property type="entry name" value="Cysteine proteinases"/>
    <property type="match status" value="1"/>
</dbReference>
<dbReference type="InterPro" id="IPR039417">
    <property type="entry name" value="Peptidase_C1A_papain-like"/>
</dbReference>
<dbReference type="InterPro" id="IPR013128">
    <property type="entry name" value="Peptidase_C1A"/>
</dbReference>
<dbReference type="InterPro" id="IPR000169">
    <property type="entry name" value="Pept_cys_AS"/>
</dbReference>
<comment type="similarity">
    <text evidence="1">Belongs to the peptidase C1 family.</text>
</comment>
<evidence type="ECO:0000313" key="6">
    <source>
        <dbReference type="Proteomes" id="UP000243579"/>
    </source>
</evidence>
<comment type="caution">
    <text evidence="5">The sequence shown here is derived from an EMBL/GenBank/DDBJ whole genome shotgun (WGS) entry which is preliminary data.</text>
</comment>
<name>A0A1V9YQZ3_ACHHY</name>
<dbReference type="Pfam" id="PF00112">
    <property type="entry name" value="Peptidase_C1"/>
    <property type="match status" value="1"/>
</dbReference>
<keyword evidence="3" id="KW-0472">Membrane</keyword>
<keyword evidence="5" id="KW-0645">Protease</keyword>
<gene>
    <name evidence="5" type="ORF">ACHHYP_07701</name>
</gene>
<keyword evidence="6" id="KW-1185">Reference proteome</keyword>
<evidence type="ECO:0000259" key="4">
    <source>
        <dbReference type="SMART" id="SM00645"/>
    </source>
</evidence>
<proteinExistence type="inferred from homology"/>
<evidence type="ECO:0000256" key="3">
    <source>
        <dbReference type="SAM" id="Phobius"/>
    </source>
</evidence>
<dbReference type="InterPro" id="IPR038765">
    <property type="entry name" value="Papain-like_cys_pep_sf"/>
</dbReference>
<evidence type="ECO:0000256" key="2">
    <source>
        <dbReference type="ARBA" id="ARBA00023145"/>
    </source>
</evidence>
<dbReference type="Proteomes" id="UP000243579">
    <property type="component" value="Unassembled WGS sequence"/>
</dbReference>
<dbReference type="EMBL" id="JNBR01001415">
    <property type="protein sequence ID" value="OQR87993.1"/>
    <property type="molecule type" value="Genomic_DNA"/>
</dbReference>
<dbReference type="PRINTS" id="PR00705">
    <property type="entry name" value="PAPAIN"/>
</dbReference>
<keyword evidence="3" id="KW-1133">Transmembrane helix</keyword>
<dbReference type="STRING" id="1202772.A0A1V9YQZ3"/>
<dbReference type="PROSITE" id="PS00639">
    <property type="entry name" value="THIOL_PROTEASE_HIS"/>
    <property type="match status" value="1"/>
</dbReference>
<sequence>MELMRPRAVSAAASSLGTLLHCSSAEMNSCLWRGHGPDSVLSTPALLGALQSIHHDDTVDLARTRDHMRFLAVPFDIGISAMHVVGASGNSAINQSYTHEQSRRRLETVTRPPLNWCNATMNPLGKSVCAPVRSQRSCGSCWAFASVAALETTANMFTSVPKLSAQQLLDCSRGNYSAEMKYCWLTPRHTASAPWLKQRMTWHAFNDGCNGGLPFAAFEYARRHGLQSELSRPYTSANLTGGRCDSVAPPVVSVTNWAQAMGGNCNTTTDASTLLQDALETSPVAVSIVSSGLFTSYKGGLYLCPDDGIVATAAAVDHAMVLVGYDYDPVFGLYWILQNSYGEDWGERGFMRLVADNNLNCGLNLLPIAIGAMPTTRASVKESIDGNEQPWDFGGLNAAAWIAVLVTVTVFTLGATIVGVLRAKRTAELLLKKPKRHHLVL</sequence>
<dbReference type="InterPro" id="IPR025660">
    <property type="entry name" value="Pept_his_AS"/>
</dbReference>
<dbReference type="SMART" id="SM00645">
    <property type="entry name" value="Pept_C1"/>
    <property type="match status" value="1"/>
</dbReference>
<dbReference type="GO" id="GO:0008234">
    <property type="term" value="F:cysteine-type peptidase activity"/>
    <property type="evidence" value="ECO:0007669"/>
    <property type="project" value="InterPro"/>
</dbReference>